<proteinExistence type="predicted"/>
<keyword evidence="5" id="KW-1185">Reference proteome</keyword>
<feature type="chain" id="PRO_5001652830" description="Choice-of-anchor A domain-containing protein" evidence="2">
    <location>
        <begin position="20"/>
        <end position="581"/>
    </location>
</feature>
<feature type="compositionally biased region" description="Basic and acidic residues" evidence="1">
    <location>
        <begin position="544"/>
        <end position="561"/>
    </location>
</feature>
<feature type="region of interest" description="Disordered" evidence="1">
    <location>
        <begin position="399"/>
        <end position="421"/>
    </location>
</feature>
<dbReference type="InterPro" id="IPR026588">
    <property type="entry name" value="Choice_anch_A"/>
</dbReference>
<evidence type="ECO:0000256" key="1">
    <source>
        <dbReference type="SAM" id="MobiDB-lite"/>
    </source>
</evidence>
<gene>
    <name evidence="4" type="ORF">LCOR_05156.1</name>
</gene>
<evidence type="ECO:0000313" key="4">
    <source>
        <dbReference type="EMBL" id="CDH53846.1"/>
    </source>
</evidence>
<feature type="region of interest" description="Disordered" evidence="1">
    <location>
        <begin position="543"/>
        <end position="581"/>
    </location>
</feature>
<feature type="region of interest" description="Disordered" evidence="1">
    <location>
        <begin position="454"/>
        <end position="521"/>
    </location>
</feature>
<organism evidence="4 5">
    <name type="scientific">Lichtheimia corymbifera JMRC:FSU:9682</name>
    <dbReference type="NCBI Taxonomy" id="1263082"/>
    <lineage>
        <taxon>Eukaryota</taxon>
        <taxon>Fungi</taxon>
        <taxon>Fungi incertae sedis</taxon>
        <taxon>Mucoromycota</taxon>
        <taxon>Mucoromycotina</taxon>
        <taxon>Mucoromycetes</taxon>
        <taxon>Mucorales</taxon>
        <taxon>Lichtheimiaceae</taxon>
        <taxon>Lichtheimia</taxon>
    </lineage>
</organism>
<dbReference type="Proteomes" id="UP000027586">
    <property type="component" value="Unassembled WGS sequence"/>
</dbReference>
<sequence>MKFLGITAYAAALLTSIYALPGGHGHGNKHGWHHHKGKEHKEIHHKIYPAKTTTITEVIATKVETVVRTATPPPVRGIGGISPGIDTIPAECPLTPNTLFGEEGGTGQDILGPLAVGGNFHAPNYIVNANHDINCAADETSSFDSVGLVVGGDSTTSNTHLRGDNLIAGNGDSGQYDQQLAGCRVIVDEATGHFDFPRSSSDAVALSRTLSTLSTNRVLGANGVVTSLPDNDDANFKVFHFNTCQAASCGVSDSDASTPHEILFGIGNWNGPNGDVPSNTNTVVFNVPVTSGDTITLRTNAPTNGFNSCNTIYNFYPVDANGNFDPDGEITIHRETGSQFEGLVIAPLAHIRDGNTGNFAGTVVGRDYDWLDQSAGVEIHDWRAAGCSNYSGCLPGDGGPTTVHPGGPSGPSITDEVTPGPSNVPTITDVVPAPNTNGECDNNERTIIVTTTETTTETACPSNGPTITDDVPEPNTNGECDNNERTITITSTETTTETTTETIKQPDTVNTPDTNTPTAGPATVSVTTVTEKLPGPTQTVYVIGEKHKEDDGYHSGYDKKGKEKKHKKKGGNGYDKFGKSW</sequence>
<feature type="domain" description="Choice-of-anchor A" evidence="3">
    <location>
        <begin position="105"/>
        <end position="377"/>
    </location>
</feature>
<dbReference type="EMBL" id="CBTN010000020">
    <property type="protein sequence ID" value="CDH53846.1"/>
    <property type="molecule type" value="Genomic_DNA"/>
</dbReference>
<feature type="compositionally biased region" description="Low complexity" evidence="1">
    <location>
        <begin position="486"/>
        <end position="518"/>
    </location>
</feature>
<dbReference type="AlphaFoldDB" id="A0A068RXX4"/>
<dbReference type="Pfam" id="PF20597">
    <property type="entry name" value="pAdhesive_15"/>
    <property type="match status" value="1"/>
</dbReference>
<dbReference type="STRING" id="1263082.A0A068RXX4"/>
<keyword evidence="2" id="KW-0732">Signal</keyword>
<evidence type="ECO:0000256" key="2">
    <source>
        <dbReference type="SAM" id="SignalP"/>
    </source>
</evidence>
<evidence type="ECO:0000259" key="3">
    <source>
        <dbReference type="Pfam" id="PF20597"/>
    </source>
</evidence>
<comment type="caution">
    <text evidence="4">The sequence shown here is derived from an EMBL/GenBank/DDBJ whole genome shotgun (WGS) entry which is preliminary data.</text>
</comment>
<protein>
    <recommendedName>
        <fullName evidence="3">Choice-of-anchor A domain-containing protein</fullName>
    </recommendedName>
</protein>
<dbReference type="VEuPathDB" id="FungiDB:LCOR_05156.1"/>
<reference evidence="4" key="1">
    <citation type="submission" date="2013-08" db="EMBL/GenBank/DDBJ databases">
        <title>Gene expansion shapes genome architecture in the human pathogen Lichtheimia corymbifera: an evolutionary genomics analysis in the ancient terrestrial Mucorales (Mucoromycotina).</title>
        <authorList>
            <person name="Schwartze V.U."/>
            <person name="Winter S."/>
            <person name="Shelest E."/>
            <person name="Marcet-Houben M."/>
            <person name="Horn F."/>
            <person name="Wehner S."/>
            <person name="Hoffmann K."/>
            <person name="Riege K."/>
            <person name="Sammeth M."/>
            <person name="Nowrousian M."/>
            <person name="Valiante V."/>
            <person name="Linde J."/>
            <person name="Jacobsen I.D."/>
            <person name="Marz M."/>
            <person name="Brakhage A.A."/>
            <person name="Gabaldon T."/>
            <person name="Bocker S."/>
            <person name="Voigt K."/>
        </authorList>
    </citation>
    <scope>NUCLEOTIDE SEQUENCE [LARGE SCALE GENOMIC DNA]</scope>
    <source>
        <strain evidence="4">FSU 9682</strain>
    </source>
</reference>
<feature type="signal peptide" evidence="2">
    <location>
        <begin position="1"/>
        <end position="19"/>
    </location>
</feature>
<evidence type="ECO:0000313" key="5">
    <source>
        <dbReference type="Proteomes" id="UP000027586"/>
    </source>
</evidence>
<accession>A0A068RXX4</accession>
<dbReference type="OrthoDB" id="2419531at2759"/>
<name>A0A068RXX4_9FUNG</name>